<dbReference type="InterPro" id="IPR003774">
    <property type="entry name" value="AlgH-like"/>
</dbReference>
<dbReference type="NCBIfam" id="NF001266">
    <property type="entry name" value="PRK00228.1-1"/>
    <property type="match status" value="1"/>
</dbReference>
<dbReference type="EMBL" id="LRDC01000001">
    <property type="protein sequence ID" value="KVX03496.1"/>
    <property type="molecule type" value="Genomic_DNA"/>
</dbReference>
<accession>A0A106C3F6</accession>
<name>A0A106C3F6_SHEFR</name>
<reference evidence="3 4" key="1">
    <citation type="submission" date="2016-01" db="EMBL/GenBank/DDBJ databases">
        <title>Draft genome of the antarctic isolate Shewanella frigidimarina Ag06-30.</title>
        <authorList>
            <person name="Parmeciano Di Noto G."/>
            <person name="Vazquez S."/>
            <person name="Mac Cormack W."/>
            <person name="Iriarte A."/>
            <person name="Quiroga C."/>
        </authorList>
    </citation>
    <scope>NUCLEOTIDE SEQUENCE [LARGE SCALE GENOMIC DNA]</scope>
    <source>
        <strain evidence="3 4">Ag06-30</strain>
    </source>
</reference>
<comment type="caution">
    <text evidence="3">The sequence shown here is derived from an EMBL/GenBank/DDBJ whole genome shotgun (WGS) entry which is preliminary data.</text>
</comment>
<dbReference type="Pfam" id="PF02622">
    <property type="entry name" value="DUF179"/>
    <property type="match status" value="1"/>
</dbReference>
<dbReference type="SMR" id="A0A106C3F6"/>
<proteinExistence type="inferred from homology"/>
<dbReference type="PANTHER" id="PTHR30327">
    <property type="entry name" value="UNCHARACTERIZED PROTEIN YQGE"/>
    <property type="match status" value="1"/>
</dbReference>
<evidence type="ECO:0000256" key="1">
    <source>
        <dbReference type="ARBA" id="ARBA00009600"/>
    </source>
</evidence>
<dbReference type="Gene3D" id="3.40.1740.10">
    <property type="entry name" value="VC0467-like"/>
    <property type="match status" value="1"/>
</dbReference>
<dbReference type="GO" id="GO:0005829">
    <property type="term" value="C:cytosol"/>
    <property type="evidence" value="ECO:0007669"/>
    <property type="project" value="TreeGrafter"/>
</dbReference>
<comment type="similarity">
    <text evidence="1 2">Belongs to the UPF0301 (AlgH) family.</text>
</comment>
<dbReference type="RefSeq" id="WP_011638298.1">
    <property type="nucleotide sequence ID" value="NZ_JBBMQR010000022.1"/>
</dbReference>
<evidence type="ECO:0000256" key="2">
    <source>
        <dbReference type="HAMAP-Rule" id="MF_00758"/>
    </source>
</evidence>
<organism evidence="3">
    <name type="scientific">Shewanella frigidimarina</name>
    <dbReference type="NCBI Taxonomy" id="56812"/>
    <lineage>
        <taxon>Bacteria</taxon>
        <taxon>Pseudomonadati</taxon>
        <taxon>Pseudomonadota</taxon>
        <taxon>Gammaproteobacteria</taxon>
        <taxon>Alteromonadales</taxon>
        <taxon>Shewanellaceae</taxon>
        <taxon>Shewanella</taxon>
    </lineage>
</organism>
<dbReference type="GeneID" id="41838232"/>
<dbReference type="OMA" id="GAWYVVE"/>
<evidence type="ECO:0000313" key="4">
    <source>
        <dbReference type="Proteomes" id="UP000055702"/>
    </source>
</evidence>
<dbReference type="PANTHER" id="PTHR30327:SF1">
    <property type="entry name" value="UPF0301 PROTEIN YQGE"/>
    <property type="match status" value="1"/>
</dbReference>
<dbReference type="HAMAP" id="MF_00758">
    <property type="entry name" value="UPF0301"/>
    <property type="match status" value="1"/>
</dbReference>
<dbReference type="SUPFAM" id="SSF143456">
    <property type="entry name" value="VC0467-like"/>
    <property type="match status" value="1"/>
</dbReference>
<sequence length="186" mass="20997">MDSLKDHFLIAMPSLDDTFFERSVIYICEHDQKGAMGLMVNRPIGVEVEDLLEQMELYLSPEFVFSLDSQVLIGGPVAPERGFVLHTPQQHWVNSTEISEDTMLTSSRDILASIGSDKSPENFVVALGYSGWSKDQLEQEIADNTWLTIKATPELLFNVEPEQMWLMATQQLGFDIWQMSSQVGHA</sequence>
<protein>
    <recommendedName>
        <fullName evidence="2">UPF0301 protein AWJ07_02760</fullName>
    </recommendedName>
</protein>
<evidence type="ECO:0000313" key="3">
    <source>
        <dbReference type="EMBL" id="KVX03496.1"/>
    </source>
</evidence>
<gene>
    <name evidence="3" type="ORF">AWJ07_02760</name>
</gene>
<dbReference type="AlphaFoldDB" id="A0A106C3F6"/>
<dbReference type="Proteomes" id="UP000055702">
    <property type="component" value="Unassembled WGS sequence"/>
</dbReference>